<protein>
    <submittedName>
        <fullName evidence="1">Phage minor tail protein</fullName>
    </submittedName>
</protein>
<dbReference type="InterPro" id="IPR010265">
    <property type="entry name" value="Phage_lambda_TipM"/>
</dbReference>
<name>A0A077QQ23_XENBV</name>
<comment type="caution">
    <text evidence="1">The sequence shown here is derived from an EMBL/GenBank/DDBJ whole genome shotgun (WGS) entry which is preliminary data.</text>
</comment>
<evidence type="ECO:0000313" key="2">
    <source>
        <dbReference type="Proteomes" id="UP000028480"/>
    </source>
</evidence>
<accession>A0A077QQ23</accession>
<sequence>METFNWSPRTSTSATVDFKIRKAAFGDGYTQVSGEGIHPRSQKWALDFVGNEKYIRAILEFLDRHQGHKSFIWKPPLSDTGLYRCEGYKTSALGGKNYSLSAEFVQAYHS</sequence>
<gene>
    <name evidence="1" type="ORF">XBI1_350002</name>
</gene>
<dbReference type="HOGENOM" id="CLU_142717_0_0_6"/>
<dbReference type="Pfam" id="PF05939">
    <property type="entry name" value="Phage_min_tail"/>
    <property type="match status" value="1"/>
</dbReference>
<evidence type="ECO:0000313" key="1">
    <source>
        <dbReference type="EMBL" id="CDH34616.1"/>
    </source>
</evidence>
<dbReference type="Proteomes" id="UP000028480">
    <property type="component" value="Unassembled WGS sequence"/>
</dbReference>
<dbReference type="EMBL" id="CBTB010000241">
    <property type="protein sequence ID" value="CDH34616.1"/>
    <property type="molecule type" value="Genomic_DNA"/>
</dbReference>
<dbReference type="AlphaFoldDB" id="A0A077QQ23"/>
<organism evidence="1 2">
    <name type="scientific">Xenorhabdus bovienii str. Intermedium</name>
    <dbReference type="NCBI Taxonomy" id="1379677"/>
    <lineage>
        <taxon>Bacteria</taxon>
        <taxon>Pseudomonadati</taxon>
        <taxon>Pseudomonadota</taxon>
        <taxon>Gammaproteobacteria</taxon>
        <taxon>Enterobacterales</taxon>
        <taxon>Morganellaceae</taxon>
        <taxon>Xenorhabdus</taxon>
    </lineage>
</organism>
<reference evidence="1" key="1">
    <citation type="submission" date="2013-07" db="EMBL/GenBank/DDBJ databases">
        <title>Sub-species coevolution in mutualistic symbiosis.</title>
        <authorList>
            <person name="Murfin K."/>
            <person name="Klassen J."/>
            <person name="Lee M."/>
            <person name="Forst S."/>
            <person name="Stock P."/>
            <person name="Goodrich-Blair H."/>
        </authorList>
    </citation>
    <scope>NUCLEOTIDE SEQUENCE [LARGE SCALE GENOMIC DNA]</scope>
    <source>
        <strain evidence="1">Intermedium</strain>
    </source>
</reference>
<proteinExistence type="predicted"/>
<dbReference type="RefSeq" id="WP_038181070.1">
    <property type="nucleotide sequence ID" value="NZ_CAWLWA010000028.1"/>
</dbReference>